<name>A0ABR9G1Y2_9GAMM</name>
<accession>A0ABR9G1Y2</accession>
<dbReference type="Proteomes" id="UP001645038">
    <property type="component" value="Unassembled WGS sequence"/>
</dbReference>
<reference evidence="1 2" key="1">
    <citation type="submission" date="2020-07" db="EMBL/GenBank/DDBJ databases">
        <title>Halophilic bacteria isolated from french cheeses.</title>
        <authorList>
            <person name="Kothe C.I."/>
            <person name="Farah-Kraiem B."/>
            <person name="Renault P."/>
            <person name="Dridi B."/>
        </authorList>
    </citation>
    <scope>NUCLEOTIDE SEQUENCE [LARGE SCALE GENOMIC DNA]</scope>
    <source>
        <strain evidence="1 2">FME20</strain>
    </source>
</reference>
<organism evidence="1 2">
    <name type="scientific">Halomonas colorata</name>
    <dbReference type="NCBI Taxonomy" id="2742615"/>
    <lineage>
        <taxon>Bacteria</taxon>
        <taxon>Pseudomonadati</taxon>
        <taxon>Pseudomonadota</taxon>
        <taxon>Gammaproteobacteria</taxon>
        <taxon>Oceanospirillales</taxon>
        <taxon>Halomonadaceae</taxon>
        <taxon>Halomonas</taxon>
    </lineage>
</organism>
<evidence type="ECO:0000313" key="2">
    <source>
        <dbReference type="Proteomes" id="UP001645038"/>
    </source>
</evidence>
<dbReference type="EMBL" id="RRZB01000050">
    <property type="protein sequence ID" value="MBE0464879.1"/>
    <property type="molecule type" value="Genomic_DNA"/>
</dbReference>
<sequence length="236" mass="27196">MSMHEFENLVEMSVQSLDQAGEHSSEDLRDLFYNLYQFQASWDTSFTHFRVIDTLLEHKFVYQFEISQHPDYAEHETFFNGISDFSFINLKPQEEWHEQSNPTAGYIKPPYLFFDAGSPLWQQFVEQGDLIGSDALPPKTIDTVDMVKEVIFSAKSQDDHELISLWYTALGLHVGLFSSEEEQISIKESSSISNIRDIVLETNALEIDAGYGFLAQPTPDLVEEDAFLTWWFQVGE</sequence>
<keyword evidence="2" id="KW-1185">Reference proteome</keyword>
<comment type="caution">
    <text evidence="1">The sequence shown here is derived from an EMBL/GenBank/DDBJ whole genome shotgun (WGS) entry which is preliminary data.</text>
</comment>
<evidence type="ECO:0000313" key="1">
    <source>
        <dbReference type="EMBL" id="MBE0464879.1"/>
    </source>
</evidence>
<protein>
    <submittedName>
        <fullName evidence="1">Uncharacterized protein</fullName>
    </submittedName>
</protein>
<proteinExistence type="predicted"/>
<gene>
    <name evidence="1" type="ORF">EI547_15670</name>
</gene>